<dbReference type="AlphaFoldDB" id="A0AAD4WVU1"/>
<dbReference type="SUPFAM" id="SSF56672">
    <property type="entry name" value="DNA/RNA polymerases"/>
    <property type="match status" value="1"/>
</dbReference>
<dbReference type="CDD" id="cd09272">
    <property type="entry name" value="RNase_HI_RT_Ty1"/>
    <property type="match status" value="1"/>
</dbReference>
<gene>
    <name evidence="1" type="ORF">L3X38_003004</name>
</gene>
<dbReference type="InterPro" id="IPR043502">
    <property type="entry name" value="DNA/RNA_pol_sf"/>
</dbReference>
<dbReference type="Proteomes" id="UP001054821">
    <property type="component" value="Chromosome 1"/>
</dbReference>
<dbReference type="EMBL" id="JAJFAZ020000001">
    <property type="protein sequence ID" value="KAI5350113.1"/>
    <property type="molecule type" value="Genomic_DNA"/>
</dbReference>
<proteinExistence type="predicted"/>
<evidence type="ECO:0000313" key="2">
    <source>
        <dbReference type="Proteomes" id="UP001054821"/>
    </source>
</evidence>
<dbReference type="PANTHER" id="PTHR11439:SF455">
    <property type="entry name" value="RLK (RECEPTOR-LIKE PROTEIN KINASE) 8, PUTATIVE-RELATED"/>
    <property type="match status" value="1"/>
</dbReference>
<comment type="caution">
    <text evidence="1">The sequence shown here is derived from an EMBL/GenBank/DDBJ whole genome shotgun (WGS) entry which is preliminary data.</text>
</comment>
<reference evidence="1 2" key="1">
    <citation type="journal article" date="2022" name="G3 (Bethesda)">
        <title>Whole-genome sequence and methylome profiling of the almond [Prunus dulcis (Mill.) D.A. Webb] cultivar 'Nonpareil'.</title>
        <authorList>
            <person name="D'Amico-Willman K.M."/>
            <person name="Ouma W.Z."/>
            <person name="Meulia T."/>
            <person name="Sideli G.M."/>
            <person name="Gradziel T.M."/>
            <person name="Fresnedo-Ramirez J."/>
        </authorList>
    </citation>
    <scope>NUCLEOTIDE SEQUENCE [LARGE SCALE GENOMIC DNA]</scope>
    <source>
        <strain evidence="1">Clone GOH B32 T37-40</strain>
    </source>
</reference>
<keyword evidence="2" id="KW-1185">Reference proteome</keyword>
<organism evidence="1 2">
    <name type="scientific">Prunus dulcis</name>
    <name type="common">Almond</name>
    <name type="synonym">Amygdalus dulcis</name>
    <dbReference type="NCBI Taxonomy" id="3755"/>
    <lineage>
        <taxon>Eukaryota</taxon>
        <taxon>Viridiplantae</taxon>
        <taxon>Streptophyta</taxon>
        <taxon>Embryophyta</taxon>
        <taxon>Tracheophyta</taxon>
        <taxon>Spermatophyta</taxon>
        <taxon>Magnoliopsida</taxon>
        <taxon>eudicotyledons</taxon>
        <taxon>Gunneridae</taxon>
        <taxon>Pentapetalae</taxon>
        <taxon>rosids</taxon>
        <taxon>fabids</taxon>
        <taxon>Rosales</taxon>
        <taxon>Rosaceae</taxon>
        <taxon>Amygdaloideae</taxon>
        <taxon>Amygdaleae</taxon>
        <taxon>Prunus</taxon>
    </lineage>
</organism>
<evidence type="ECO:0000313" key="1">
    <source>
        <dbReference type="EMBL" id="KAI5350113.1"/>
    </source>
</evidence>
<dbReference type="PANTHER" id="PTHR11439">
    <property type="entry name" value="GAG-POL-RELATED RETROTRANSPOSON"/>
    <property type="match status" value="1"/>
</dbReference>
<name>A0AAD4WVU1_PRUDU</name>
<sequence>MRHPCSTHLQAMKRIYRYIKGTLEHGLLFRASANLTLRAFSDANWAGSIDDRRSTTGACVFLGLNLLTWTARKQSTVSRSSSKAECCALATTAAELRWFGYLFCELGIPLRSPPCIFVDNISALHMAANPAFHARTRHIEIDYHFVRELNFPRCSSDALCSLCFSTCRSLHQKLVSRTVYSTCYQAQPPLCSLSLEGA</sequence>
<evidence type="ECO:0008006" key="3">
    <source>
        <dbReference type="Google" id="ProtNLM"/>
    </source>
</evidence>
<accession>A0AAD4WVU1</accession>
<protein>
    <recommendedName>
        <fullName evidence="3">Retrovirus-related Pol polyprotein from transposon RE2</fullName>
    </recommendedName>
</protein>